<evidence type="ECO:0000313" key="2">
    <source>
        <dbReference type="Proteomes" id="UP000004995"/>
    </source>
</evidence>
<dbReference type="HOGENOM" id="CLU_2836056_0_0_1"/>
<dbReference type="InParanoid" id="K3YBH1"/>
<reference evidence="2" key="1">
    <citation type="journal article" date="2012" name="Nat. Biotechnol.">
        <title>Reference genome sequence of the model plant Setaria.</title>
        <authorList>
            <person name="Bennetzen J.L."/>
            <person name="Schmutz J."/>
            <person name="Wang H."/>
            <person name="Percifield R."/>
            <person name="Hawkins J."/>
            <person name="Pontaroli A.C."/>
            <person name="Estep M."/>
            <person name="Feng L."/>
            <person name="Vaughn J.N."/>
            <person name="Grimwood J."/>
            <person name="Jenkins J."/>
            <person name="Barry K."/>
            <person name="Lindquist E."/>
            <person name="Hellsten U."/>
            <person name="Deshpande S."/>
            <person name="Wang X."/>
            <person name="Wu X."/>
            <person name="Mitros T."/>
            <person name="Triplett J."/>
            <person name="Yang X."/>
            <person name="Ye C.Y."/>
            <person name="Mauro-Herrera M."/>
            <person name="Wang L."/>
            <person name="Li P."/>
            <person name="Sharma M."/>
            <person name="Sharma R."/>
            <person name="Ronald P.C."/>
            <person name="Panaud O."/>
            <person name="Kellogg E.A."/>
            <person name="Brutnell T.P."/>
            <person name="Doust A.N."/>
            <person name="Tuskan G.A."/>
            <person name="Rokhsar D."/>
            <person name="Devos K.M."/>
        </authorList>
    </citation>
    <scope>NUCLEOTIDE SEQUENCE [LARGE SCALE GENOMIC DNA]</scope>
    <source>
        <strain evidence="2">cv. Yugu1</strain>
    </source>
</reference>
<accession>K3YBH1</accession>
<dbReference type="EMBL" id="AGNK02004383">
    <property type="status" value="NOT_ANNOTATED_CDS"/>
    <property type="molecule type" value="Genomic_DNA"/>
</dbReference>
<dbReference type="EnsemblPlants" id="KQK97625">
    <property type="protein sequence ID" value="KQK97625"/>
    <property type="gene ID" value="SETIT_011565mg"/>
</dbReference>
<keyword evidence="2" id="KW-1185">Reference proteome</keyword>
<sequence>MVQVNMLSFNLLQKETTISTQATVISLADIITLHPLVPNEKKNGMGALNTKLYQPSPPIDEKDGIV</sequence>
<dbReference type="AlphaFoldDB" id="K3YBH1"/>
<dbReference type="Proteomes" id="UP000004995">
    <property type="component" value="Unassembled WGS sequence"/>
</dbReference>
<protein>
    <submittedName>
        <fullName evidence="1">Uncharacterized protein</fullName>
    </submittedName>
</protein>
<proteinExistence type="predicted"/>
<evidence type="ECO:0000313" key="1">
    <source>
        <dbReference type="EnsemblPlants" id="KQK97625"/>
    </source>
</evidence>
<reference evidence="1" key="2">
    <citation type="submission" date="2018-08" db="UniProtKB">
        <authorList>
            <consortium name="EnsemblPlants"/>
        </authorList>
    </citation>
    <scope>IDENTIFICATION</scope>
    <source>
        <strain evidence="1">Yugu1</strain>
    </source>
</reference>
<name>K3YBH1_SETIT</name>
<dbReference type="Gramene" id="KQK97625">
    <property type="protein sequence ID" value="KQK97625"/>
    <property type="gene ID" value="SETIT_011565mg"/>
</dbReference>
<organism evidence="1 2">
    <name type="scientific">Setaria italica</name>
    <name type="common">Foxtail millet</name>
    <name type="synonym">Panicum italicum</name>
    <dbReference type="NCBI Taxonomy" id="4555"/>
    <lineage>
        <taxon>Eukaryota</taxon>
        <taxon>Viridiplantae</taxon>
        <taxon>Streptophyta</taxon>
        <taxon>Embryophyta</taxon>
        <taxon>Tracheophyta</taxon>
        <taxon>Spermatophyta</taxon>
        <taxon>Magnoliopsida</taxon>
        <taxon>Liliopsida</taxon>
        <taxon>Poales</taxon>
        <taxon>Poaceae</taxon>
        <taxon>PACMAD clade</taxon>
        <taxon>Panicoideae</taxon>
        <taxon>Panicodae</taxon>
        <taxon>Paniceae</taxon>
        <taxon>Cenchrinae</taxon>
        <taxon>Setaria</taxon>
    </lineage>
</organism>